<dbReference type="AlphaFoldDB" id="A0A5P3VAJ5"/>
<evidence type="ECO:0000313" key="4">
    <source>
        <dbReference type="EMBL" id="QEZ42815.1"/>
    </source>
</evidence>
<dbReference type="RefSeq" id="WP_151069218.1">
    <property type="nucleotide sequence ID" value="NZ_CP032518.1"/>
</dbReference>
<evidence type="ECO:0000256" key="1">
    <source>
        <dbReference type="SAM" id="MobiDB-lite"/>
    </source>
</evidence>
<dbReference type="InterPro" id="IPR050706">
    <property type="entry name" value="Cyclic-di-GMP_PDE-like"/>
</dbReference>
<dbReference type="PANTHER" id="PTHR33121:SF70">
    <property type="entry name" value="SIGNALING PROTEIN YKOW"/>
    <property type="match status" value="1"/>
</dbReference>
<proteinExistence type="predicted"/>
<dbReference type="InterPro" id="IPR000160">
    <property type="entry name" value="GGDEF_dom"/>
</dbReference>
<protein>
    <submittedName>
        <fullName evidence="4">GGDEF domain-containing protein</fullName>
    </submittedName>
</protein>
<dbReference type="Pfam" id="PF00563">
    <property type="entry name" value="EAL"/>
    <property type="match status" value="1"/>
</dbReference>
<dbReference type="SUPFAM" id="SSF55073">
    <property type="entry name" value="Nucleotide cyclase"/>
    <property type="match status" value="1"/>
</dbReference>
<dbReference type="InterPro" id="IPR029787">
    <property type="entry name" value="Nucleotide_cyclase"/>
</dbReference>
<feature type="domain" description="GGDEF" evidence="3">
    <location>
        <begin position="47"/>
        <end position="183"/>
    </location>
</feature>
<reference evidence="4 5" key="1">
    <citation type="submission" date="2018-09" db="EMBL/GenBank/DDBJ databases">
        <title>Complete genome sequence of Cupriavidus oxalaticus T2, a bacterium capable of phenol tolerance and degradation.</title>
        <authorList>
            <person name="Yan J."/>
        </authorList>
    </citation>
    <scope>NUCLEOTIDE SEQUENCE [LARGE SCALE GENOMIC DNA]</scope>
    <source>
        <strain evidence="4 5">T2</strain>
    </source>
</reference>
<dbReference type="EMBL" id="CP032518">
    <property type="protein sequence ID" value="QEZ42815.1"/>
    <property type="molecule type" value="Genomic_DNA"/>
</dbReference>
<gene>
    <name evidence="4" type="ORF">D2917_00245</name>
</gene>
<dbReference type="Gene3D" id="3.30.70.270">
    <property type="match status" value="1"/>
</dbReference>
<evidence type="ECO:0000313" key="5">
    <source>
        <dbReference type="Proteomes" id="UP000325743"/>
    </source>
</evidence>
<dbReference type="GO" id="GO:0071111">
    <property type="term" value="F:cyclic-guanylate-specific phosphodiesterase activity"/>
    <property type="evidence" value="ECO:0007669"/>
    <property type="project" value="InterPro"/>
</dbReference>
<dbReference type="InterPro" id="IPR043128">
    <property type="entry name" value="Rev_trsase/Diguanyl_cyclase"/>
</dbReference>
<evidence type="ECO:0000259" key="2">
    <source>
        <dbReference type="PROSITE" id="PS50883"/>
    </source>
</evidence>
<name>A0A5P3VAJ5_9BURK</name>
<dbReference type="InterPro" id="IPR035919">
    <property type="entry name" value="EAL_sf"/>
</dbReference>
<feature type="domain" description="EAL" evidence="2">
    <location>
        <begin position="189"/>
        <end position="443"/>
    </location>
</feature>
<dbReference type="Gene3D" id="3.20.20.450">
    <property type="entry name" value="EAL domain"/>
    <property type="match status" value="1"/>
</dbReference>
<dbReference type="SMART" id="SM00052">
    <property type="entry name" value="EAL"/>
    <property type="match status" value="1"/>
</dbReference>
<dbReference type="SUPFAM" id="SSF141868">
    <property type="entry name" value="EAL domain-like"/>
    <property type="match status" value="1"/>
</dbReference>
<dbReference type="Proteomes" id="UP000325743">
    <property type="component" value="Chromosome 1"/>
</dbReference>
<feature type="region of interest" description="Disordered" evidence="1">
    <location>
        <begin position="1"/>
        <end position="28"/>
    </location>
</feature>
<dbReference type="PANTHER" id="PTHR33121">
    <property type="entry name" value="CYCLIC DI-GMP PHOSPHODIESTERASE PDEF"/>
    <property type="match status" value="1"/>
</dbReference>
<dbReference type="PROSITE" id="PS50887">
    <property type="entry name" value="GGDEF"/>
    <property type="match status" value="1"/>
</dbReference>
<evidence type="ECO:0000259" key="3">
    <source>
        <dbReference type="PROSITE" id="PS50887"/>
    </source>
</evidence>
<dbReference type="CDD" id="cd01948">
    <property type="entry name" value="EAL"/>
    <property type="match status" value="1"/>
</dbReference>
<organism evidence="4 5">
    <name type="scientific">Cupriavidus oxalaticus</name>
    <dbReference type="NCBI Taxonomy" id="96344"/>
    <lineage>
        <taxon>Bacteria</taxon>
        <taxon>Pseudomonadati</taxon>
        <taxon>Pseudomonadota</taxon>
        <taxon>Betaproteobacteria</taxon>
        <taxon>Burkholderiales</taxon>
        <taxon>Burkholderiaceae</taxon>
        <taxon>Cupriavidus</taxon>
    </lineage>
</organism>
<dbReference type="InterPro" id="IPR001633">
    <property type="entry name" value="EAL_dom"/>
</dbReference>
<dbReference type="PROSITE" id="PS50883">
    <property type="entry name" value="EAL"/>
    <property type="match status" value="1"/>
</dbReference>
<accession>A0A5P3VAJ5</accession>
<sequence length="454" mass="47072">MHPDADDLGGTPTGASGSPQAPSDAKVPARPAELLSALAALRAEGAAPAAVLALRLDRFASACETLGPHRAARLRALVQARITALLPQGAVMHWVAASDLGAVTALAAGCTDAGPIAERIAERIAADLSRPFLLDGFELFISSSIGMATDHPDVPAERSVQQAFDAMLRVVRQGGAGLARADKPAAPPTAPLLAALPEALERGELSLQLQPHANFAGARVSGYTVRLRWHSPVLGRVAPQDFLPAAETLGLAGRIGAWLLDSVLPLVRSAEALAPLQFTLLASSAQLHRPQMVDALAQAIGTGGIAAERLCIELPASAVPQDGGILDRVADLRRLGVRLALGDLDDSSGSRLALEALRPDSVSLDVRRLGHGGARGGGADLAERLHGACVMARRAGAAVCAKGVESRQQLDVVRAWGCHSVQGYLLAQPFPAAWLMQTHAAVQQRARELLAPAG</sequence>